<feature type="compositionally biased region" description="Polar residues" evidence="1">
    <location>
        <begin position="1"/>
        <end position="24"/>
    </location>
</feature>
<dbReference type="Proteomes" id="UP000765509">
    <property type="component" value="Unassembled WGS sequence"/>
</dbReference>
<sequence length="91" mass="10837">MPFQMKSPSQSPISKEGSTPQSYNPWWLPEDHSRTPTPWLSRCWLFHSNSIHLREYWPRILQGQFQEFVNHSNQLSRYQALQHSLDNSIDP</sequence>
<organism evidence="2 3">
    <name type="scientific">Austropuccinia psidii MF-1</name>
    <dbReference type="NCBI Taxonomy" id="1389203"/>
    <lineage>
        <taxon>Eukaryota</taxon>
        <taxon>Fungi</taxon>
        <taxon>Dikarya</taxon>
        <taxon>Basidiomycota</taxon>
        <taxon>Pucciniomycotina</taxon>
        <taxon>Pucciniomycetes</taxon>
        <taxon>Pucciniales</taxon>
        <taxon>Sphaerophragmiaceae</taxon>
        <taxon>Austropuccinia</taxon>
    </lineage>
</organism>
<gene>
    <name evidence="2" type="ORF">O181_074448</name>
</gene>
<protein>
    <submittedName>
        <fullName evidence="2">Uncharacterized protein</fullName>
    </submittedName>
</protein>
<keyword evidence="3" id="KW-1185">Reference proteome</keyword>
<dbReference type="EMBL" id="AVOT02039631">
    <property type="protein sequence ID" value="MBW0534733.1"/>
    <property type="molecule type" value="Genomic_DNA"/>
</dbReference>
<dbReference type="AlphaFoldDB" id="A0A9Q3FB20"/>
<name>A0A9Q3FB20_9BASI</name>
<comment type="caution">
    <text evidence="2">The sequence shown here is derived from an EMBL/GenBank/DDBJ whole genome shotgun (WGS) entry which is preliminary data.</text>
</comment>
<accession>A0A9Q3FB20</accession>
<evidence type="ECO:0000313" key="2">
    <source>
        <dbReference type="EMBL" id="MBW0534733.1"/>
    </source>
</evidence>
<feature type="region of interest" description="Disordered" evidence="1">
    <location>
        <begin position="1"/>
        <end position="30"/>
    </location>
</feature>
<proteinExistence type="predicted"/>
<evidence type="ECO:0000256" key="1">
    <source>
        <dbReference type="SAM" id="MobiDB-lite"/>
    </source>
</evidence>
<reference evidence="2" key="1">
    <citation type="submission" date="2021-03" db="EMBL/GenBank/DDBJ databases">
        <title>Draft genome sequence of rust myrtle Austropuccinia psidii MF-1, a brazilian biotype.</title>
        <authorList>
            <person name="Quecine M.C."/>
            <person name="Pachon D.M.R."/>
            <person name="Bonatelli M.L."/>
            <person name="Correr F.H."/>
            <person name="Franceschini L.M."/>
            <person name="Leite T.F."/>
            <person name="Margarido G.R.A."/>
            <person name="Almeida C.A."/>
            <person name="Ferrarezi J.A."/>
            <person name="Labate C.A."/>
        </authorList>
    </citation>
    <scope>NUCLEOTIDE SEQUENCE</scope>
    <source>
        <strain evidence="2">MF-1</strain>
    </source>
</reference>
<evidence type="ECO:0000313" key="3">
    <source>
        <dbReference type="Proteomes" id="UP000765509"/>
    </source>
</evidence>